<dbReference type="eggNOG" id="COG1175">
    <property type="taxonomic scope" value="Bacteria"/>
</dbReference>
<dbReference type="EMBL" id="ABYI02000040">
    <property type="protein sequence ID" value="EEG72632.1"/>
    <property type="molecule type" value="Genomic_DNA"/>
</dbReference>
<evidence type="ECO:0000256" key="4">
    <source>
        <dbReference type="ARBA" id="ARBA00022692"/>
    </source>
</evidence>
<dbReference type="InterPro" id="IPR000515">
    <property type="entry name" value="MetI-like"/>
</dbReference>
<feature type="domain" description="ABC transmembrane type-1" evidence="8">
    <location>
        <begin position="60"/>
        <end position="274"/>
    </location>
</feature>
<dbReference type="SUPFAM" id="SSF160964">
    <property type="entry name" value="MalF N-terminal region-like"/>
    <property type="match status" value="1"/>
</dbReference>
<keyword evidence="4 7" id="KW-0812">Transmembrane</keyword>
<evidence type="ECO:0000259" key="8">
    <source>
        <dbReference type="PROSITE" id="PS50928"/>
    </source>
</evidence>
<dbReference type="Proteomes" id="UP000004893">
    <property type="component" value="Unassembled WGS sequence"/>
</dbReference>
<evidence type="ECO:0000256" key="2">
    <source>
        <dbReference type="ARBA" id="ARBA00022448"/>
    </source>
</evidence>
<dbReference type="Pfam" id="PF00528">
    <property type="entry name" value="BPD_transp_1"/>
    <property type="match status" value="1"/>
</dbReference>
<feature type="transmembrane region" description="Helical" evidence="7">
    <location>
        <begin position="9"/>
        <end position="29"/>
    </location>
</feature>
<keyword evidence="3" id="KW-1003">Cell membrane</keyword>
<evidence type="ECO:0000313" key="10">
    <source>
        <dbReference type="Proteomes" id="UP000004893"/>
    </source>
</evidence>
<feature type="transmembrane region" description="Helical" evidence="7">
    <location>
        <begin position="258"/>
        <end position="281"/>
    </location>
</feature>
<dbReference type="GO" id="GO:0055085">
    <property type="term" value="P:transmembrane transport"/>
    <property type="evidence" value="ECO:0007669"/>
    <property type="project" value="InterPro"/>
</dbReference>
<evidence type="ECO:0000256" key="1">
    <source>
        <dbReference type="ARBA" id="ARBA00004651"/>
    </source>
</evidence>
<protein>
    <submittedName>
        <fullName evidence="9">ABC transporter, permease protein</fullName>
    </submittedName>
</protein>
<dbReference type="HOGENOM" id="CLU_016047_0_3_9"/>
<name>C0C595_9FIRM</name>
<keyword evidence="6 7" id="KW-0472">Membrane</keyword>
<feature type="transmembrane region" description="Helical" evidence="7">
    <location>
        <begin position="93"/>
        <end position="114"/>
    </location>
</feature>
<accession>C0C595</accession>
<reference evidence="9" key="1">
    <citation type="submission" date="2009-02" db="EMBL/GenBank/DDBJ databases">
        <authorList>
            <person name="Fulton L."/>
            <person name="Clifton S."/>
            <person name="Fulton B."/>
            <person name="Xu J."/>
            <person name="Minx P."/>
            <person name="Pepin K.H."/>
            <person name="Johnson M."/>
            <person name="Bhonagiri V."/>
            <person name="Nash W.E."/>
            <person name="Mardis E.R."/>
            <person name="Wilson R.K."/>
        </authorList>
    </citation>
    <scope>NUCLEOTIDE SEQUENCE [LARGE SCALE GENOMIC DNA]</scope>
    <source>
        <strain evidence="9">DSM 15053</strain>
    </source>
</reference>
<keyword evidence="2 7" id="KW-0813">Transport</keyword>
<dbReference type="CDD" id="cd06261">
    <property type="entry name" value="TM_PBP2"/>
    <property type="match status" value="1"/>
</dbReference>
<dbReference type="InterPro" id="IPR035906">
    <property type="entry name" value="MetI-like_sf"/>
</dbReference>
<dbReference type="PANTHER" id="PTHR43005:SF1">
    <property type="entry name" value="SPERMIDINE_PUTRESCINE TRANSPORT SYSTEM PERMEASE PROTEIN"/>
    <property type="match status" value="1"/>
</dbReference>
<comment type="similarity">
    <text evidence="7">Belongs to the binding-protein-dependent transport system permease family.</text>
</comment>
<dbReference type="PANTHER" id="PTHR43005">
    <property type="entry name" value="BLR7065 PROTEIN"/>
    <property type="match status" value="1"/>
</dbReference>
<feature type="transmembrane region" description="Helical" evidence="7">
    <location>
        <begin position="59"/>
        <end position="81"/>
    </location>
</feature>
<dbReference type="AlphaFoldDB" id="C0C595"/>
<organism evidence="9 10">
    <name type="scientific">[Clostridium] hylemonae DSM 15053</name>
    <dbReference type="NCBI Taxonomy" id="553973"/>
    <lineage>
        <taxon>Bacteria</taxon>
        <taxon>Bacillati</taxon>
        <taxon>Bacillota</taxon>
        <taxon>Clostridia</taxon>
        <taxon>Lachnospirales</taxon>
        <taxon>Lachnospiraceae</taxon>
    </lineage>
</organism>
<dbReference type="STRING" id="553973.CLOHYLEM_07270"/>
<reference evidence="9" key="2">
    <citation type="submission" date="2013-06" db="EMBL/GenBank/DDBJ databases">
        <title>Draft genome sequence of Clostridium hylemonae (DSM 15053).</title>
        <authorList>
            <person name="Sudarsanam P."/>
            <person name="Ley R."/>
            <person name="Guruge J."/>
            <person name="Turnbaugh P.J."/>
            <person name="Mahowald M."/>
            <person name="Liep D."/>
            <person name="Gordon J."/>
        </authorList>
    </citation>
    <scope>NUCLEOTIDE SEQUENCE</scope>
    <source>
        <strain evidence="9">DSM 15053</strain>
    </source>
</reference>
<feature type="transmembrane region" description="Helical" evidence="7">
    <location>
        <begin position="134"/>
        <end position="158"/>
    </location>
</feature>
<comment type="caution">
    <text evidence="9">The sequence shown here is derived from an EMBL/GenBank/DDBJ whole genome shotgun (WGS) entry which is preliminary data.</text>
</comment>
<evidence type="ECO:0000313" key="9">
    <source>
        <dbReference type="EMBL" id="EEG72632.1"/>
    </source>
</evidence>
<keyword evidence="10" id="KW-1185">Reference proteome</keyword>
<keyword evidence="5 7" id="KW-1133">Transmembrane helix</keyword>
<feature type="transmembrane region" description="Helical" evidence="7">
    <location>
        <begin position="205"/>
        <end position="227"/>
    </location>
</feature>
<dbReference type="GO" id="GO:0005886">
    <property type="term" value="C:plasma membrane"/>
    <property type="evidence" value="ECO:0007669"/>
    <property type="project" value="UniProtKB-SubCell"/>
</dbReference>
<dbReference type="PROSITE" id="PS50928">
    <property type="entry name" value="ABC_TM1"/>
    <property type="match status" value="1"/>
</dbReference>
<proteinExistence type="inferred from homology"/>
<gene>
    <name evidence="9" type="ORF">CLOHYLEM_07270</name>
</gene>
<sequence>MPYLYSTPFFILIFLFMLCPFVLNIGISFTNYSMNGRKLQFVGIKNYTDVLSNPGTWSAIRLTVVFIIGCVCLTMLLGMFYAIVMTFRIKGSILIKAFILMPWIIPESVTAYVWKWLFSSDTGMIYYILRETGLIADGTSFFFDGVLAMAMVIMANVWRTAPFVAVMTYAKLSAVPDSYIEAAKMDGANALQTFRYIKLPWIGPILSRCMMLLFVWSFNSFSIIYILTNGGPAGATTTLPYLIRQAGFQNFNFAQATALSVIALVIILVCFAAVKAGAAILKMSRKEAVS</sequence>
<evidence type="ECO:0000256" key="7">
    <source>
        <dbReference type="RuleBase" id="RU363032"/>
    </source>
</evidence>
<evidence type="ECO:0000256" key="6">
    <source>
        <dbReference type="ARBA" id="ARBA00023136"/>
    </source>
</evidence>
<comment type="subcellular location">
    <subcellularLocation>
        <location evidence="1 7">Cell membrane</location>
        <topology evidence="1 7">Multi-pass membrane protein</topology>
    </subcellularLocation>
</comment>
<evidence type="ECO:0000256" key="3">
    <source>
        <dbReference type="ARBA" id="ARBA00022475"/>
    </source>
</evidence>
<evidence type="ECO:0000256" key="5">
    <source>
        <dbReference type="ARBA" id="ARBA00022989"/>
    </source>
</evidence>
<dbReference type="SUPFAM" id="SSF161098">
    <property type="entry name" value="MetI-like"/>
    <property type="match status" value="1"/>
</dbReference>
<dbReference type="Gene3D" id="1.10.3720.10">
    <property type="entry name" value="MetI-like"/>
    <property type="match status" value="1"/>
</dbReference>